<dbReference type="AlphaFoldDB" id="A0A8J5LJY1"/>
<dbReference type="GO" id="GO:0033588">
    <property type="term" value="C:elongator holoenzyme complex"/>
    <property type="evidence" value="ECO:0007669"/>
    <property type="project" value="InterPro"/>
</dbReference>
<evidence type="ECO:0008006" key="4">
    <source>
        <dbReference type="Google" id="ProtNLM"/>
    </source>
</evidence>
<keyword evidence="3" id="KW-1185">Reference proteome</keyword>
<dbReference type="OrthoDB" id="9995306at2759"/>
<dbReference type="InterPro" id="IPR018627">
    <property type="entry name" value="ELP6"/>
</dbReference>
<dbReference type="GO" id="GO:0002098">
    <property type="term" value="P:tRNA wobble uridine modification"/>
    <property type="evidence" value="ECO:0007669"/>
    <property type="project" value="InterPro"/>
</dbReference>
<reference evidence="2 3" key="1">
    <citation type="submission" date="2020-08" db="EMBL/GenBank/DDBJ databases">
        <title>Plant Genome Project.</title>
        <authorList>
            <person name="Zhang R.-G."/>
        </authorList>
    </citation>
    <scope>NUCLEOTIDE SEQUENCE [LARGE SCALE GENOMIC DNA]</scope>
    <source>
        <tissue evidence="2">Rhizome</tissue>
    </source>
</reference>
<dbReference type="Proteomes" id="UP000734854">
    <property type="component" value="Unassembled WGS sequence"/>
</dbReference>
<accession>A0A8J5LJY1</accession>
<dbReference type="UniPathway" id="UPA00988"/>
<comment type="pathway">
    <text evidence="1">tRNA modification; 5-methoxycarbonylmethyl-2-thiouridine-tRNA biosynthesis.</text>
</comment>
<protein>
    <recommendedName>
        <fullName evidence="4">Elongator complex protein 6</fullName>
    </recommendedName>
</protein>
<dbReference type="PANTHER" id="PTHR16184">
    <property type="entry name" value="ELONGATOR COMPLEX PROTEIN 6"/>
    <property type="match status" value="1"/>
</dbReference>
<evidence type="ECO:0000313" key="2">
    <source>
        <dbReference type="EMBL" id="KAG6518613.1"/>
    </source>
</evidence>
<comment type="caution">
    <text evidence="2">The sequence shown here is derived from an EMBL/GenBank/DDBJ whole genome shotgun (WGS) entry which is preliminary data.</text>
</comment>
<gene>
    <name evidence="2" type="ORF">ZIOFF_022093</name>
</gene>
<dbReference type="PANTHER" id="PTHR16184:SF6">
    <property type="entry name" value="ELONGATOR COMPLEX PROTEIN 6"/>
    <property type="match status" value="1"/>
</dbReference>
<evidence type="ECO:0000256" key="1">
    <source>
        <dbReference type="ARBA" id="ARBA00005043"/>
    </source>
</evidence>
<dbReference type="Pfam" id="PF09807">
    <property type="entry name" value="ELP6"/>
    <property type="match status" value="1"/>
</dbReference>
<evidence type="ECO:0000313" key="3">
    <source>
        <dbReference type="Proteomes" id="UP000734854"/>
    </source>
</evidence>
<dbReference type="EMBL" id="JACMSC010000006">
    <property type="protein sequence ID" value="KAG6518613.1"/>
    <property type="molecule type" value="Genomic_DNA"/>
</dbReference>
<dbReference type="CDD" id="cd19495">
    <property type="entry name" value="Elp6"/>
    <property type="match status" value="1"/>
</dbReference>
<proteinExistence type="predicted"/>
<organism evidence="2 3">
    <name type="scientific">Zingiber officinale</name>
    <name type="common">Ginger</name>
    <name type="synonym">Amomum zingiber</name>
    <dbReference type="NCBI Taxonomy" id="94328"/>
    <lineage>
        <taxon>Eukaryota</taxon>
        <taxon>Viridiplantae</taxon>
        <taxon>Streptophyta</taxon>
        <taxon>Embryophyta</taxon>
        <taxon>Tracheophyta</taxon>
        <taxon>Spermatophyta</taxon>
        <taxon>Magnoliopsida</taxon>
        <taxon>Liliopsida</taxon>
        <taxon>Zingiberales</taxon>
        <taxon>Zingiberaceae</taxon>
        <taxon>Zingiber</taxon>
    </lineage>
</organism>
<name>A0A8J5LJY1_ZINOF</name>
<sequence>MNPSFSSPTTNLLDEALGIGRTGSVPWRIALVQDCVEASGAFLLHHLLKRSLSAEAAGAVVFLGLAQPFSHYDRVLRKMGCNLSLQRNKNKLHFIDLLDLEFLVAGGTDQNAIEDGFMNLYNRILRFIEANNLMHNNGGWIRIIIDDISLLEIAAQGSSSHTFDFLQYCATLTSELDCSLLILNHGDIYSSEEDQRLLSHLDYLSDVVIKAETLSTGIAVDVHGQLTIINKRALGELGWSSSKVYNFQFKLKENAVEFFYPGTKF</sequence>